<dbReference type="AlphaFoldDB" id="A0A9D2U0U9"/>
<dbReference type="InterPro" id="IPR027417">
    <property type="entry name" value="P-loop_NTPase"/>
</dbReference>
<dbReference type="GO" id="GO:0016301">
    <property type="term" value="F:kinase activity"/>
    <property type="evidence" value="ECO:0007669"/>
    <property type="project" value="UniProtKB-KW"/>
</dbReference>
<dbReference type="EMBL" id="DWUV01000084">
    <property type="protein sequence ID" value="HJD33806.1"/>
    <property type="molecule type" value="Genomic_DNA"/>
</dbReference>
<gene>
    <name evidence="1" type="ORF">H9911_04595</name>
</gene>
<dbReference type="Pfam" id="PF13189">
    <property type="entry name" value="Cytidylate_kin2"/>
    <property type="match status" value="1"/>
</dbReference>
<accession>A0A9D2U0U9</accession>
<evidence type="ECO:0000313" key="2">
    <source>
        <dbReference type="Proteomes" id="UP000823897"/>
    </source>
</evidence>
<evidence type="ECO:0000313" key="1">
    <source>
        <dbReference type="EMBL" id="HJD33806.1"/>
    </source>
</evidence>
<reference evidence="1" key="2">
    <citation type="submission" date="2021-04" db="EMBL/GenBank/DDBJ databases">
        <authorList>
            <person name="Gilroy R."/>
        </authorList>
    </citation>
    <scope>NUCLEOTIDE SEQUENCE</scope>
    <source>
        <strain evidence="1">ChiGjej3B3-11674</strain>
    </source>
</reference>
<reference evidence="1" key="1">
    <citation type="journal article" date="2021" name="PeerJ">
        <title>Extensive microbial diversity within the chicken gut microbiome revealed by metagenomics and culture.</title>
        <authorList>
            <person name="Gilroy R."/>
            <person name="Ravi A."/>
            <person name="Getino M."/>
            <person name="Pursley I."/>
            <person name="Horton D.L."/>
            <person name="Alikhan N.F."/>
            <person name="Baker D."/>
            <person name="Gharbi K."/>
            <person name="Hall N."/>
            <person name="Watson M."/>
            <person name="Adriaenssens E.M."/>
            <person name="Foster-Nyarko E."/>
            <person name="Jarju S."/>
            <person name="Secka A."/>
            <person name="Antonio M."/>
            <person name="Oren A."/>
            <person name="Chaudhuri R.R."/>
            <person name="La Ragione R."/>
            <person name="Hildebrand F."/>
            <person name="Pallen M.J."/>
        </authorList>
    </citation>
    <scope>NUCLEOTIDE SEQUENCE</scope>
    <source>
        <strain evidence="1">ChiGjej3B3-11674</strain>
    </source>
</reference>
<dbReference type="SUPFAM" id="SSF52540">
    <property type="entry name" value="P-loop containing nucleoside triphosphate hydrolases"/>
    <property type="match status" value="1"/>
</dbReference>
<keyword evidence="1" id="KW-0418">Kinase</keyword>
<name>A0A9D2U0U9_9FIRM</name>
<dbReference type="Proteomes" id="UP000823897">
    <property type="component" value="Unassembled WGS sequence"/>
</dbReference>
<comment type="caution">
    <text evidence="1">The sequence shown here is derived from an EMBL/GenBank/DDBJ whole genome shotgun (WGS) entry which is preliminary data.</text>
</comment>
<dbReference type="Gene3D" id="3.40.50.300">
    <property type="entry name" value="P-loop containing nucleotide triphosphate hydrolases"/>
    <property type="match status" value="1"/>
</dbReference>
<sequence>MKTNTIITIGREYGSAGREIGYKVAEAFGIKLYDKEMLARAAKESGICEEIFQSHDEKPTNSFLYSLVMDTYSMGYSGNTYTDMPINHKVFLAQFDAIKKIADEGPCILVGRCADYALESYPNVVSVFIHADLQSRIRRIARLYDLTDAKAKDVIVKTDKKRASYYNYYTNKKWSDAESYELCLTSSELGIEGTAQAIIDYVNLKEKIGKESRKI</sequence>
<keyword evidence="1" id="KW-0808">Transferase</keyword>
<proteinExistence type="predicted"/>
<organism evidence="1 2">
    <name type="scientific">Candidatus Mediterraneibacter tabaqchaliae</name>
    <dbReference type="NCBI Taxonomy" id="2838689"/>
    <lineage>
        <taxon>Bacteria</taxon>
        <taxon>Bacillati</taxon>
        <taxon>Bacillota</taxon>
        <taxon>Clostridia</taxon>
        <taxon>Lachnospirales</taxon>
        <taxon>Lachnospiraceae</taxon>
        <taxon>Mediterraneibacter</taxon>
    </lineage>
</organism>
<protein>
    <submittedName>
        <fullName evidence="1">Cytidylate kinase-like family protein</fullName>
    </submittedName>
</protein>